<keyword evidence="10" id="KW-1185">Reference proteome</keyword>
<feature type="transmembrane region" description="Helical" evidence="7">
    <location>
        <begin position="296"/>
        <end position="326"/>
    </location>
</feature>
<feature type="transmembrane region" description="Helical" evidence="7">
    <location>
        <begin position="192"/>
        <end position="213"/>
    </location>
</feature>
<reference evidence="9 10" key="1">
    <citation type="journal article" date="2023" name="Antonie Van Leeuwenhoek">
        <title>Flavobacterium potami sp. nov., a multi-metal resistance genes harbouring bacterium isolated from shallow river silt.</title>
        <authorList>
            <person name="Li S."/>
            <person name="Mao S."/>
            <person name="Mu W."/>
            <person name="Guo B."/>
            <person name="Li C."/>
            <person name="Zhu Q."/>
            <person name="Hou X."/>
            <person name="Zhao Y."/>
            <person name="Wei S."/>
            <person name="Liu H."/>
            <person name="Liu A."/>
        </authorList>
    </citation>
    <scope>NUCLEOTIDE SEQUENCE [LARGE SCALE GENOMIC DNA]</scope>
    <source>
        <strain evidence="9 10">17A</strain>
    </source>
</reference>
<dbReference type="Proteomes" id="UP001139366">
    <property type="component" value="Unassembled WGS sequence"/>
</dbReference>
<feature type="domain" description="Cation/H+ exchanger transmembrane" evidence="8">
    <location>
        <begin position="74"/>
        <end position="457"/>
    </location>
</feature>
<comment type="caution">
    <text evidence="9">The sequence shown here is derived from an EMBL/GenBank/DDBJ whole genome shotgun (WGS) entry which is preliminary data.</text>
</comment>
<evidence type="ECO:0000256" key="7">
    <source>
        <dbReference type="SAM" id="Phobius"/>
    </source>
</evidence>
<proteinExistence type="predicted"/>
<feature type="transmembrane region" description="Helical" evidence="7">
    <location>
        <begin position="225"/>
        <end position="248"/>
    </location>
</feature>
<feature type="transmembrane region" description="Helical" evidence="7">
    <location>
        <begin position="62"/>
        <end position="84"/>
    </location>
</feature>
<dbReference type="InterPro" id="IPR038770">
    <property type="entry name" value="Na+/solute_symporter_sf"/>
</dbReference>
<evidence type="ECO:0000259" key="8">
    <source>
        <dbReference type="Pfam" id="PF00999"/>
    </source>
</evidence>
<dbReference type="RefSeq" id="WP_223706147.1">
    <property type="nucleotide sequence ID" value="NZ_JAINUY010000003.1"/>
</dbReference>
<dbReference type="InterPro" id="IPR050794">
    <property type="entry name" value="CPA2_transporter"/>
</dbReference>
<evidence type="ECO:0000256" key="4">
    <source>
        <dbReference type="ARBA" id="ARBA00022989"/>
    </source>
</evidence>
<keyword evidence="2" id="KW-0813">Transport</keyword>
<comment type="subcellular location">
    <subcellularLocation>
        <location evidence="1">Membrane</location>
        <topology evidence="1">Multi-pass membrane protein</topology>
    </subcellularLocation>
</comment>
<evidence type="ECO:0000313" key="9">
    <source>
        <dbReference type="EMBL" id="MBZ4035524.1"/>
    </source>
</evidence>
<dbReference type="AlphaFoldDB" id="A0A9X1HBP7"/>
<evidence type="ECO:0000256" key="3">
    <source>
        <dbReference type="ARBA" id="ARBA00022692"/>
    </source>
</evidence>
<evidence type="ECO:0000313" key="10">
    <source>
        <dbReference type="Proteomes" id="UP001139366"/>
    </source>
</evidence>
<feature type="transmembrane region" description="Helical" evidence="7">
    <location>
        <begin position="122"/>
        <end position="145"/>
    </location>
</feature>
<dbReference type="Gene3D" id="1.20.1530.20">
    <property type="match status" value="1"/>
</dbReference>
<keyword evidence="3 7" id="KW-0812">Transmembrane</keyword>
<feature type="transmembrane region" description="Helical" evidence="7">
    <location>
        <begin position="157"/>
        <end position="180"/>
    </location>
</feature>
<evidence type="ECO:0000256" key="1">
    <source>
        <dbReference type="ARBA" id="ARBA00004141"/>
    </source>
</evidence>
<feature type="transmembrane region" description="Helical" evidence="7">
    <location>
        <begin position="346"/>
        <end position="365"/>
    </location>
</feature>
<dbReference type="InterPro" id="IPR006153">
    <property type="entry name" value="Cation/H_exchanger_TM"/>
</dbReference>
<keyword evidence="5" id="KW-0406">Ion transport</keyword>
<dbReference type="EMBL" id="JAINUY010000003">
    <property type="protein sequence ID" value="MBZ4035524.1"/>
    <property type="molecule type" value="Genomic_DNA"/>
</dbReference>
<evidence type="ECO:0000256" key="5">
    <source>
        <dbReference type="ARBA" id="ARBA00023065"/>
    </source>
</evidence>
<organism evidence="9 10">
    <name type="scientific">Flavobacterium potami</name>
    <dbReference type="NCBI Taxonomy" id="2872310"/>
    <lineage>
        <taxon>Bacteria</taxon>
        <taxon>Pseudomonadati</taxon>
        <taxon>Bacteroidota</taxon>
        <taxon>Flavobacteriia</taxon>
        <taxon>Flavobacteriales</taxon>
        <taxon>Flavobacteriaceae</taxon>
        <taxon>Flavobacterium</taxon>
    </lineage>
</organism>
<accession>A0A9X1HBP7</accession>
<sequence>MKNLRNSIFYVGVIGGFSLLMYWIILLGVQLQTGRNLKIPTSDKSQWNEFLDSLIKNLHHPLALLLAQIVTIIFVARIFGWICIKMKQPAVIGEMIAGIVMGPSLIGMYFPEFSAALFPTESLGNLQFLSQIGLILFMYIVGMEIDMKILRNKAHDAVVISHASIIIPFVLGMGLAYFIYEEFAPADVQFTSFGLFAGIAMSITAFPVLARIVQERGIHKTRLGTIVITCAAADDITAWCILAVVIAIVKAGSFGSALYTVLLALGYVFLMIKVVRPFLKRIGDLYATNEKLSKPIVAIFFLTLVVSSYLTEVIGIHALFGAFIAGAIMPENIRFRNLFIEKVEDVALVLLLPLFFVFTGLRTQIGLLNEPYLWKIAGLIFLVAVIGKFVSSMLAAKFVGQSWKDSLSIGALMNTRGLTELVALNIGYDLGVLSPELFSMFVIMALATTFMTGPTLDLINWLFKSSKEESEEDTALKNKYRILLSFDRPESGKALLKVADGLTNKRAESSEITAMHFLPTEELHHYNTDIYETEKFKDVVEESVALNRNITTMFKASADIDNEIVSVANKSKHDLLLVGIGQSIYQGSLLGRVLGFTTRIINPEKILNTVTGKENILESAPFDDGTRQIISKSQIPVGILIDKDLTDINSIFIPLYSLKDWNLIQNYVQKFIQNIDARIVILDVEGKINTDLDTKEQIRLMEQAAPSQLSLRKEQTVDKDFLEQQDLMLISIDGWKHLMDTKSTWLPNIPSTLIISEDKK</sequence>
<dbReference type="Pfam" id="PF00999">
    <property type="entry name" value="Na_H_Exchanger"/>
    <property type="match status" value="1"/>
</dbReference>
<feature type="transmembrane region" description="Helical" evidence="7">
    <location>
        <begin position="7"/>
        <end position="29"/>
    </location>
</feature>
<keyword evidence="4 7" id="KW-1133">Transmembrane helix</keyword>
<feature type="transmembrane region" description="Helical" evidence="7">
    <location>
        <begin position="254"/>
        <end position="275"/>
    </location>
</feature>
<evidence type="ECO:0000256" key="2">
    <source>
        <dbReference type="ARBA" id="ARBA00022448"/>
    </source>
</evidence>
<dbReference type="GO" id="GO:0015297">
    <property type="term" value="F:antiporter activity"/>
    <property type="evidence" value="ECO:0007669"/>
    <property type="project" value="InterPro"/>
</dbReference>
<dbReference type="GO" id="GO:0016020">
    <property type="term" value="C:membrane"/>
    <property type="evidence" value="ECO:0007669"/>
    <property type="project" value="UniProtKB-SubCell"/>
</dbReference>
<feature type="transmembrane region" description="Helical" evidence="7">
    <location>
        <begin position="372"/>
        <end position="396"/>
    </location>
</feature>
<keyword evidence="6 7" id="KW-0472">Membrane</keyword>
<protein>
    <submittedName>
        <fullName evidence="9">Cation:proton antiporter</fullName>
    </submittedName>
</protein>
<evidence type="ECO:0000256" key="6">
    <source>
        <dbReference type="ARBA" id="ARBA00023136"/>
    </source>
</evidence>
<feature type="transmembrane region" description="Helical" evidence="7">
    <location>
        <begin position="91"/>
        <end position="110"/>
    </location>
</feature>
<dbReference type="PANTHER" id="PTHR32468">
    <property type="entry name" value="CATION/H + ANTIPORTER"/>
    <property type="match status" value="1"/>
</dbReference>
<dbReference type="GO" id="GO:1902600">
    <property type="term" value="P:proton transmembrane transport"/>
    <property type="evidence" value="ECO:0007669"/>
    <property type="project" value="InterPro"/>
</dbReference>
<gene>
    <name evidence="9" type="ORF">K6T82_12155</name>
</gene>
<dbReference type="PANTHER" id="PTHR32468:SF0">
    <property type="entry name" value="K(+)_H(+) ANTIPORTER 1"/>
    <property type="match status" value="1"/>
</dbReference>
<name>A0A9X1HBP7_9FLAO</name>